<feature type="region of interest" description="Disordered" evidence="2">
    <location>
        <begin position="27"/>
        <end position="53"/>
    </location>
</feature>
<keyword evidence="5" id="KW-1185">Reference proteome</keyword>
<name>A0ABX8S7V3_9ACTN</name>
<feature type="signal peptide" evidence="3">
    <location>
        <begin position="1"/>
        <end position="25"/>
    </location>
</feature>
<keyword evidence="1" id="KW-0378">Hydrolase</keyword>
<dbReference type="PROSITE" id="PS51257">
    <property type="entry name" value="PROKAR_LIPOPROTEIN"/>
    <property type="match status" value="1"/>
</dbReference>
<proteinExistence type="predicted"/>
<evidence type="ECO:0000313" key="5">
    <source>
        <dbReference type="Proteomes" id="UP000887023"/>
    </source>
</evidence>
<protein>
    <submittedName>
        <fullName evidence="4">Agmatine deiminase family protein</fullName>
    </submittedName>
</protein>
<dbReference type="Pfam" id="PF04371">
    <property type="entry name" value="PAD_porph"/>
    <property type="match status" value="1"/>
</dbReference>
<dbReference type="Proteomes" id="UP000887023">
    <property type="component" value="Chromosome"/>
</dbReference>
<dbReference type="RefSeq" id="WP_083530073.1">
    <property type="nucleotide sequence ID" value="NZ_CBCRUZ010000017.1"/>
</dbReference>
<dbReference type="InterPro" id="IPR007466">
    <property type="entry name" value="Peptidyl-Arg-deiminase_porph"/>
</dbReference>
<accession>A0ABX8S7V3</accession>
<dbReference type="Gene3D" id="3.75.10.10">
    <property type="entry name" value="L-arginine/glycine Amidinotransferase, Chain A"/>
    <property type="match status" value="1"/>
</dbReference>
<dbReference type="EMBL" id="CP079105">
    <property type="protein sequence ID" value="QXQ12585.1"/>
    <property type="molecule type" value="Genomic_DNA"/>
</dbReference>
<organism evidence="4 5">
    <name type="scientific">Skermania pinensis</name>
    <dbReference type="NCBI Taxonomy" id="39122"/>
    <lineage>
        <taxon>Bacteria</taxon>
        <taxon>Bacillati</taxon>
        <taxon>Actinomycetota</taxon>
        <taxon>Actinomycetes</taxon>
        <taxon>Mycobacteriales</taxon>
        <taxon>Gordoniaceae</taxon>
        <taxon>Skermania</taxon>
    </lineage>
</organism>
<evidence type="ECO:0000256" key="3">
    <source>
        <dbReference type="SAM" id="SignalP"/>
    </source>
</evidence>
<dbReference type="PANTHER" id="PTHR31377:SF0">
    <property type="entry name" value="AGMATINE DEIMINASE-RELATED"/>
    <property type="match status" value="1"/>
</dbReference>
<evidence type="ECO:0000256" key="2">
    <source>
        <dbReference type="SAM" id="MobiDB-lite"/>
    </source>
</evidence>
<evidence type="ECO:0000313" key="4">
    <source>
        <dbReference type="EMBL" id="QXQ12585.1"/>
    </source>
</evidence>
<gene>
    <name evidence="4" type="ORF">KV203_11470</name>
</gene>
<feature type="chain" id="PRO_5046170211" evidence="3">
    <location>
        <begin position="26"/>
        <end position="388"/>
    </location>
</feature>
<sequence length="388" mass="40884">MHRRFFLRASAALVGGVALGGTVSAGCDSADSASTDNDPAPGGDDTAASDGRRWVMPDEGEPHQRTWMAFAADEHIWGRKLVAEVQQNLAAVATAIARFEPVSMLVRADDLDRARQLVAGSNVELVTAELDDLWIRDTGPVFVRAADGPAGPGAVDFNFNGWGDKQEHARDAKVAEFVAARAGVPTVHTDLVLEGGGIEVDGEGTAIITESCVLNDNRNPGRSKPEVEAELARLLGVRKVIWLPGIAGHDITDGHTDFYARFAGPGVVVAALDNDPDSFDYDVTRRHLDILRGATDAQGRSLQVEVLAAPTTVREKFAADDFAAGYINFYVCNGAVIAPEFGDPVTDPATAATLARLFPGRQIVQVAIDGIAAGGGGIHCATQQQPAG</sequence>
<dbReference type="SUPFAM" id="SSF55909">
    <property type="entry name" value="Pentein"/>
    <property type="match status" value="1"/>
</dbReference>
<keyword evidence="3" id="KW-0732">Signal</keyword>
<evidence type="ECO:0000256" key="1">
    <source>
        <dbReference type="ARBA" id="ARBA00022801"/>
    </source>
</evidence>
<reference evidence="4" key="1">
    <citation type="submission" date="2021-07" db="EMBL/GenBank/DDBJ databases">
        <title>Candidatus Kaistella beijingensis sp. nov. isolated from a municipal wastewater treatment plant is involved in sludge foaming.</title>
        <authorList>
            <person name="Song Y."/>
            <person name="Liu S.-J."/>
        </authorList>
    </citation>
    <scope>NUCLEOTIDE SEQUENCE</scope>
    <source>
        <strain evidence="4">DSM 43998</strain>
    </source>
</reference>
<dbReference type="PANTHER" id="PTHR31377">
    <property type="entry name" value="AGMATINE DEIMINASE-RELATED"/>
    <property type="match status" value="1"/>
</dbReference>